<evidence type="ECO:0000313" key="2">
    <source>
        <dbReference type="EMBL" id="TKK70388.1"/>
    </source>
</evidence>
<dbReference type="InterPro" id="IPR011037">
    <property type="entry name" value="Pyrv_Knase-like_insert_dom_sf"/>
</dbReference>
<dbReference type="PANTHER" id="PTHR14237:SF19">
    <property type="entry name" value="MITOCHONDRIAL AMIDOXIME REDUCING COMPONENT 1"/>
    <property type="match status" value="1"/>
</dbReference>
<dbReference type="OrthoDB" id="581532at2"/>
<dbReference type="GO" id="GO:0030151">
    <property type="term" value="F:molybdenum ion binding"/>
    <property type="evidence" value="ECO:0007669"/>
    <property type="project" value="InterPro"/>
</dbReference>
<dbReference type="Proteomes" id="UP000305848">
    <property type="component" value="Unassembled WGS sequence"/>
</dbReference>
<dbReference type="Pfam" id="PF03476">
    <property type="entry name" value="MOSC_N"/>
    <property type="match status" value="1"/>
</dbReference>
<reference evidence="2 3" key="1">
    <citation type="submission" date="2019-05" db="EMBL/GenBank/DDBJ databases">
        <title>Panacibacter sp. strain 17mud1-8 Genome sequencing and assembly.</title>
        <authorList>
            <person name="Chhetri G."/>
        </authorList>
    </citation>
    <scope>NUCLEOTIDE SEQUENCE [LARGE SCALE GENOMIC DNA]</scope>
    <source>
        <strain evidence="2 3">17mud1-8</strain>
    </source>
</reference>
<gene>
    <name evidence="2" type="ORF">FC093_05185</name>
</gene>
<keyword evidence="3" id="KW-1185">Reference proteome</keyword>
<dbReference type="EMBL" id="SZQL01000003">
    <property type="protein sequence ID" value="TKK70388.1"/>
    <property type="molecule type" value="Genomic_DNA"/>
</dbReference>
<dbReference type="InterPro" id="IPR005303">
    <property type="entry name" value="MOCOS_middle"/>
</dbReference>
<feature type="domain" description="MOSC" evidence="1">
    <location>
        <begin position="125"/>
        <end position="264"/>
    </location>
</feature>
<dbReference type="PROSITE" id="PS51340">
    <property type="entry name" value="MOSC"/>
    <property type="match status" value="1"/>
</dbReference>
<dbReference type="Pfam" id="PF03473">
    <property type="entry name" value="MOSC"/>
    <property type="match status" value="1"/>
</dbReference>
<comment type="caution">
    <text evidence="2">The sequence shown here is derived from an EMBL/GenBank/DDBJ whole genome shotgun (WGS) entry which is preliminary data.</text>
</comment>
<evidence type="ECO:0000313" key="3">
    <source>
        <dbReference type="Proteomes" id="UP000305848"/>
    </source>
</evidence>
<name>A0A4U3L5E8_9BACT</name>
<dbReference type="SUPFAM" id="SSF141673">
    <property type="entry name" value="MOSC N-terminal domain-like"/>
    <property type="match status" value="1"/>
</dbReference>
<dbReference type="InterPro" id="IPR005302">
    <property type="entry name" value="MoCF_Sase_C"/>
</dbReference>
<dbReference type="GO" id="GO:0003824">
    <property type="term" value="F:catalytic activity"/>
    <property type="evidence" value="ECO:0007669"/>
    <property type="project" value="InterPro"/>
</dbReference>
<dbReference type="SUPFAM" id="SSF50800">
    <property type="entry name" value="PK beta-barrel domain-like"/>
    <property type="match status" value="1"/>
</dbReference>
<dbReference type="PANTHER" id="PTHR14237">
    <property type="entry name" value="MOLYBDOPTERIN COFACTOR SULFURASE MOSC"/>
    <property type="match status" value="1"/>
</dbReference>
<organism evidence="2 3">
    <name type="scientific">Ilyomonas limi</name>
    <dbReference type="NCBI Taxonomy" id="2575867"/>
    <lineage>
        <taxon>Bacteria</taxon>
        <taxon>Pseudomonadati</taxon>
        <taxon>Bacteroidota</taxon>
        <taxon>Chitinophagia</taxon>
        <taxon>Chitinophagales</taxon>
        <taxon>Chitinophagaceae</taxon>
        <taxon>Ilyomonas</taxon>
    </lineage>
</organism>
<accession>A0A4U3L5E8</accession>
<proteinExistence type="predicted"/>
<dbReference type="AlphaFoldDB" id="A0A4U3L5E8"/>
<sequence length="277" mass="31486">MLTISELFIYPIKSLGGIAVSNAYVTDRGLQYDRRWMLVDDNNIFLTQREWPAMALFDVAIKDEGLLVTHKPDGAAMLVPFESQTSEVLTVEVWSDHCKAIVVSHEANAWFSKLLNMNCKLVYMPDAVKRSVDEKYALDKEIVSFADGYPMLLIGQSSLDDLNNKLQEKLTMRRFRPSIVFTGGEPFEEDELKAFTINGIHFFGVKLCARCVITTINPDTATKGKEPLRTLATYRMENNKIYFGQNLLHKGEGWIQVGDAIEVIKRKAATRYFTQDK</sequence>
<dbReference type="GO" id="GO:0030170">
    <property type="term" value="F:pyridoxal phosphate binding"/>
    <property type="evidence" value="ECO:0007669"/>
    <property type="project" value="InterPro"/>
</dbReference>
<protein>
    <submittedName>
        <fullName evidence="2">MOSC domain-containing protein</fullName>
    </submittedName>
</protein>
<evidence type="ECO:0000259" key="1">
    <source>
        <dbReference type="PROSITE" id="PS51340"/>
    </source>
</evidence>